<keyword evidence="4" id="KW-1185">Reference proteome</keyword>
<evidence type="ECO:0000313" key="3">
    <source>
        <dbReference type="EMBL" id="THJ74619.1"/>
    </source>
</evidence>
<evidence type="ECO:0000259" key="1">
    <source>
        <dbReference type="Pfam" id="PF18413"/>
    </source>
</evidence>
<protein>
    <submittedName>
        <fullName evidence="3">Uncharacterized protein</fullName>
    </submittedName>
</protein>
<dbReference type="PROSITE" id="PS50096">
    <property type="entry name" value="IQ"/>
    <property type="match status" value="1"/>
</dbReference>
<proteinExistence type="predicted"/>
<dbReference type="Pfam" id="PF20220">
    <property type="entry name" value="ABC_toxin_N"/>
    <property type="match status" value="1"/>
</dbReference>
<dbReference type="InterPro" id="IPR041079">
    <property type="entry name" value="Neuraminidase-like"/>
</dbReference>
<dbReference type="InterPro" id="IPR046839">
    <property type="entry name" value="ABC_toxin_N"/>
</dbReference>
<dbReference type="OrthoDB" id="9781691at2"/>
<name>A0A4V3Z7L3_9ACTN</name>
<dbReference type="Pfam" id="PF18413">
    <property type="entry name" value="Neuraminidase"/>
    <property type="match status" value="1"/>
</dbReference>
<dbReference type="Proteomes" id="UP000305282">
    <property type="component" value="Unassembled WGS sequence"/>
</dbReference>
<dbReference type="EMBL" id="SSXH01000207">
    <property type="protein sequence ID" value="THJ74619.1"/>
    <property type="molecule type" value="Genomic_DNA"/>
</dbReference>
<sequence length="1558" mass="168607">MTYVELSDLLRTRYLNPAFPSGAALRLTDAVRFRYRLLQGLVDTTSTDSRRRFGPLVDFLTQEQPGLSRDEVYQWARCSFEQIGGLIVLDAPGTRRLPLHGYLAIPDIVIGIVPEAPRATTQWRLTAEGVVTDVNTGAVAGQVTDAGLVTDLSGAPLDPNRTLTVLDDAGVQIGTVDSTGAIADRTGKRITWMLLDDCDLGPVRLTHLDGTGVTTAEYDRIHRFIRLWRSTGWTILETDQALTGLSARPAAGPVTEAGDCAFVRLDSFAEPSGPCSAGEGGPQDPPCPPVPEPTEITVDFLARLVALRRVLEITGLPLDRVLSFWADVSTAGDPSLYTRVFGSHNVLAIDPVFRPDANGHVLAAAGKISDHVAGLQAALGLSATDLATVVQWRALPHELALASATVLFRHAVLAKYLRVKIPDLVGVVAVFGDPFVSASAAWTFLADWQAAADAGLGYRQLDYVLLDHDDPRRPLAPGRVKVLRTTKALYDGLTAIDAAHPDLPADGFDQATDELVRSEAGLVFDQAVVTGLVGLLDGTSVHTTNAPAGLTLTVPDDLAATVAYVPRPKTTSPTAELRVTGILTPAATARVKTLSASPAWSAALDRAAAQPRRFFTETLQALFPAPDDAAAILLAGDVNPPPDPAAAGPGPPAGTAPGKRLYLLRALLPQLRARLAHKMIVETVAGESGLAADVTDTLLSGVLVVGAAPTRAIDALLGLRQAAPAGAGWHGYLLPPAGGAYTFVVTGSDTQPAALTLDGAPVAFPHQQEDPNNVWSSDLVTLKAGTLYQLDTGGADVAQLQWRTATSPTTPVPASALLPSYAADGADEVFARVAKAAILIGALGLSADECAYLQNHGTDFGGFSFNKPTLAGWRRAHAYAVLRDALPRADSSLLDLFGWAARTPAAPPADVAARVLASTGWDVDQVTALIAPGHFDPGSAAAFRNEANLARMRAALGLAATTGASVDQLFAWADPGSLFWPRHRIATDIQAVMRAHFTQDDWEKAVRPLYDELRDHQRQALIGYLLARPELRQWGVTDADGLFEFFLIDPQMGVCRDTSRIKQAISSVQTFVQRCLLGLEAPGVPTDLLDRDRWNWMQKWVLWEANREVFTTPWRWAREDLRDDQSPFFRELSAKLLQKDISPDTVTEAVRAYVVSVDQVANLETTGLFDDAANHCLYVFARTRTAPALHWFRRYRYDSGYWFPWERVEVDIPSYDVETDSKITGNGSYLIPTVVQGRLVVLWPIFAKKSIPATLDDKHTFENYGKSAKPSDARAKDYWEIKLAFSEYRNGKWSQKQVTTGVLTVEELGRIGPVDPQNPLGYLGDFLPDIDRFQFAPRLADADPRLLIDVRVYARVVGTTDSPAAVGTFAFDGSHLYVASTAAASVPNSGVSETTFHYESATDTQAHLLRLHSLQVLPEQTSAWLADEAPYFEETADGRVDFQPANGSLVAAYHPFAHELLGQLSSGKLRDLYDFYLKNLDQPKRDLAFGRSADGGTYHELRTPYAIYGWEMCFHAPMLLADRLVAAKQFDQALDVLHTVVNPFAKGTADAGASFWEA</sequence>
<comment type="caution">
    <text evidence="3">The sequence shown here is derived from an EMBL/GenBank/DDBJ whole genome shotgun (WGS) entry which is preliminary data.</text>
</comment>
<feature type="domain" description="Neuraminidase-like" evidence="1">
    <location>
        <begin position="1171"/>
        <end position="1304"/>
    </location>
</feature>
<accession>A0A4V3Z7L3</accession>
<dbReference type="SUPFAM" id="SSF56988">
    <property type="entry name" value="Anthrax protective antigen"/>
    <property type="match status" value="1"/>
</dbReference>
<reference evidence="3 4" key="1">
    <citation type="submission" date="2019-04" db="EMBL/GenBank/DDBJ databases">
        <title>Draft genome sequences for three unisolated Alnus-infective Frankia Sp+ strains, AgTrS, AiOr and AvVan, the first sequenced Frankia strains able to sporulate in-planta.</title>
        <authorList>
            <person name="Bethencourt L."/>
            <person name="Vautrin F."/>
            <person name="Taib N."/>
            <person name="Dubost A."/>
            <person name="Castro-Garcia L."/>
            <person name="Imbaud O."/>
            <person name="Abrouk D."/>
            <person name="Fournier P."/>
            <person name="Briolay J."/>
            <person name="Nguyen A."/>
            <person name="Normand P."/>
            <person name="Fernandez M.P."/>
            <person name="Brochier-Armanet C."/>
            <person name="Herrera-Belaroussi A."/>
        </authorList>
    </citation>
    <scope>NUCLEOTIDE SEQUENCE [LARGE SCALE GENOMIC DNA]</scope>
    <source>
        <strain evidence="3 4">AvVan</strain>
    </source>
</reference>
<evidence type="ECO:0000313" key="4">
    <source>
        <dbReference type="Proteomes" id="UP000305282"/>
    </source>
</evidence>
<evidence type="ECO:0000259" key="2">
    <source>
        <dbReference type="Pfam" id="PF20220"/>
    </source>
</evidence>
<feature type="domain" description="ABC toxin N-terminal" evidence="2">
    <location>
        <begin position="1011"/>
        <end position="1132"/>
    </location>
</feature>
<gene>
    <name evidence="3" type="ORF">E7Y31_10410</name>
</gene>
<organism evidence="3 4">
    <name type="scientific">Candidatus Frankia alpina</name>
    <dbReference type="NCBI Taxonomy" id="2699483"/>
    <lineage>
        <taxon>Bacteria</taxon>
        <taxon>Bacillati</taxon>
        <taxon>Actinomycetota</taxon>
        <taxon>Actinomycetes</taxon>
        <taxon>Frankiales</taxon>
        <taxon>Frankiaceae</taxon>
        <taxon>Frankia</taxon>
    </lineage>
</organism>
<feature type="non-terminal residue" evidence="3">
    <location>
        <position position="1558"/>
    </location>
</feature>